<keyword evidence="6" id="KW-0564">Palmitate</keyword>
<dbReference type="GO" id="GO:0005783">
    <property type="term" value="C:endoplasmic reticulum"/>
    <property type="evidence" value="ECO:0007669"/>
    <property type="project" value="TreeGrafter"/>
</dbReference>
<keyword evidence="8 11" id="KW-0012">Acyltransferase</keyword>
<evidence type="ECO:0000256" key="10">
    <source>
        <dbReference type="ARBA" id="ARBA00048048"/>
    </source>
</evidence>
<dbReference type="EMBL" id="CM032189">
    <property type="protein sequence ID" value="KAG7087782.1"/>
    <property type="molecule type" value="Genomic_DNA"/>
</dbReference>
<dbReference type="GO" id="GO:0019706">
    <property type="term" value="F:protein-cysteine S-palmitoyltransferase activity"/>
    <property type="evidence" value="ECO:0007669"/>
    <property type="project" value="UniProtKB-EC"/>
</dbReference>
<sequence>MSQVCRVVEEAKFNARDKRYKNPKPQPWIVLKLMVLFTLGIMIYTAYVYIGRFFVSILDGRVEGVGSGTGIALLVIFCILYLWMIWSYIMVIAISPGFARDHVAKSASPFTPGAGQSNMTNGSTSTTYPPDVEQQHATTNGKNKDAIKTAYPLDRRDSIGGPSYEDMRLSEEADLRRGGGGGVGGERDADDTSAGVLDALPRPNGTAATAVADMLSGNGNGNLNETGKGKGKGKGERPDRHERMQLKIQRAMKRAESKNVYRRPSNTPQLLPEFRYCQKDGFVKPYRTHHCRACGTCVLEYDHHCPWIGQCVGARNHKLFINFNLATSILTAYTFATLIGFNASTTFSVGDIDPQVVVIIALSALFWIFTTSLLVSHSHLISIYQTTVENMNFRSMKEREDHALAGVFPLWDVSSRTKVKKEWDKEWGRIGREGNIWWVGNRMRGWETTMGSRSRTAENPWGVLAWVLPLRLRMNDKTWGLEYEVNPRFDMVGRWRRRSEWPEGLR</sequence>
<evidence type="ECO:0000256" key="2">
    <source>
        <dbReference type="ARBA" id="ARBA00022679"/>
    </source>
</evidence>
<accession>A0A9P7UMK1</accession>
<evidence type="ECO:0000256" key="8">
    <source>
        <dbReference type="ARBA" id="ARBA00023315"/>
    </source>
</evidence>
<feature type="domain" description="Palmitoyltransferase DHHC" evidence="13">
    <location>
        <begin position="274"/>
        <end position="392"/>
    </location>
</feature>
<keyword evidence="4 11" id="KW-1133">Transmembrane helix</keyword>
<comment type="catalytic activity">
    <reaction evidence="10 11">
        <text>L-cysteinyl-[protein] + hexadecanoyl-CoA = S-hexadecanoyl-L-cysteinyl-[protein] + CoA</text>
        <dbReference type="Rhea" id="RHEA:36683"/>
        <dbReference type="Rhea" id="RHEA-COMP:10131"/>
        <dbReference type="Rhea" id="RHEA-COMP:11032"/>
        <dbReference type="ChEBI" id="CHEBI:29950"/>
        <dbReference type="ChEBI" id="CHEBI:57287"/>
        <dbReference type="ChEBI" id="CHEBI:57379"/>
        <dbReference type="ChEBI" id="CHEBI:74151"/>
        <dbReference type="EC" id="2.3.1.225"/>
    </reaction>
</comment>
<evidence type="ECO:0000256" key="7">
    <source>
        <dbReference type="ARBA" id="ARBA00023288"/>
    </source>
</evidence>
<dbReference type="GO" id="GO:0006612">
    <property type="term" value="P:protein targeting to membrane"/>
    <property type="evidence" value="ECO:0007669"/>
    <property type="project" value="TreeGrafter"/>
</dbReference>
<feature type="compositionally biased region" description="Basic and acidic residues" evidence="12">
    <location>
        <begin position="142"/>
        <end position="158"/>
    </location>
</feature>
<evidence type="ECO:0000256" key="9">
    <source>
        <dbReference type="ARBA" id="ARBA00038298"/>
    </source>
</evidence>
<evidence type="ECO:0000256" key="12">
    <source>
        <dbReference type="SAM" id="MobiDB-lite"/>
    </source>
</evidence>
<name>A0A9P7UMK1_9AGAR</name>
<evidence type="ECO:0000256" key="1">
    <source>
        <dbReference type="ARBA" id="ARBA00004141"/>
    </source>
</evidence>
<feature type="transmembrane region" description="Helical" evidence="11">
    <location>
        <begin position="28"/>
        <end position="50"/>
    </location>
</feature>
<gene>
    <name evidence="14" type="ORF">E1B28_013723</name>
</gene>
<evidence type="ECO:0000313" key="15">
    <source>
        <dbReference type="Proteomes" id="UP001049176"/>
    </source>
</evidence>
<keyword evidence="3 11" id="KW-0812">Transmembrane</keyword>
<keyword evidence="15" id="KW-1185">Reference proteome</keyword>
<evidence type="ECO:0000256" key="5">
    <source>
        <dbReference type="ARBA" id="ARBA00023136"/>
    </source>
</evidence>
<comment type="similarity">
    <text evidence="9">Belongs to the DHHC palmitoyltransferase family. PFA5 subfamily.</text>
</comment>
<feature type="region of interest" description="Disordered" evidence="12">
    <location>
        <begin position="110"/>
        <end position="193"/>
    </location>
</feature>
<keyword evidence="7" id="KW-0449">Lipoprotein</keyword>
<dbReference type="InterPro" id="IPR001594">
    <property type="entry name" value="Palmitoyltrfase_DHHC"/>
</dbReference>
<feature type="compositionally biased region" description="Basic and acidic residues" evidence="12">
    <location>
        <begin position="165"/>
        <end position="177"/>
    </location>
</feature>
<evidence type="ECO:0000256" key="6">
    <source>
        <dbReference type="ARBA" id="ARBA00023139"/>
    </source>
</evidence>
<dbReference type="EC" id="2.3.1.225" evidence="11"/>
<feature type="transmembrane region" description="Helical" evidence="11">
    <location>
        <begin position="323"/>
        <end position="344"/>
    </location>
</feature>
<dbReference type="KEGG" id="more:E1B28_013723"/>
<dbReference type="PROSITE" id="PS50216">
    <property type="entry name" value="DHHC"/>
    <property type="match status" value="1"/>
</dbReference>
<evidence type="ECO:0000259" key="13">
    <source>
        <dbReference type="Pfam" id="PF01529"/>
    </source>
</evidence>
<proteinExistence type="inferred from homology"/>
<organism evidence="14 15">
    <name type="scientific">Marasmius oreades</name>
    <name type="common">fairy-ring Marasmius</name>
    <dbReference type="NCBI Taxonomy" id="181124"/>
    <lineage>
        <taxon>Eukaryota</taxon>
        <taxon>Fungi</taxon>
        <taxon>Dikarya</taxon>
        <taxon>Basidiomycota</taxon>
        <taxon>Agaricomycotina</taxon>
        <taxon>Agaricomycetes</taxon>
        <taxon>Agaricomycetidae</taxon>
        <taxon>Agaricales</taxon>
        <taxon>Marasmiineae</taxon>
        <taxon>Marasmiaceae</taxon>
        <taxon>Marasmius</taxon>
    </lineage>
</organism>
<evidence type="ECO:0000313" key="14">
    <source>
        <dbReference type="EMBL" id="KAG7087782.1"/>
    </source>
</evidence>
<feature type="compositionally biased region" description="Basic and acidic residues" evidence="12">
    <location>
        <begin position="233"/>
        <end position="242"/>
    </location>
</feature>
<dbReference type="RefSeq" id="XP_043004253.1">
    <property type="nucleotide sequence ID" value="XM_043158898.1"/>
</dbReference>
<dbReference type="GO" id="GO:0016020">
    <property type="term" value="C:membrane"/>
    <property type="evidence" value="ECO:0007669"/>
    <property type="project" value="UniProtKB-SubCell"/>
</dbReference>
<feature type="compositionally biased region" description="Polar residues" evidence="12">
    <location>
        <begin position="114"/>
        <end position="128"/>
    </location>
</feature>
<evidence type="ECO:0000256" key="4">
    <source>
        <dbReference type="ARBA" id="ARBA00022989"/>
    </source>
</evidence>
<comment type="domain">
    <text evidence="11">The DHHC domain is required for palmitoyltransferase activity.</text>
</comment>
<protein>
    <recommendedName>
        <fullName evidence="11">Palmitoyltransferase</fullName>
        <ecNumber evidence="11">2.3.1.225</ecNumber>
    </recommendedName>
</protein>
<keyword evidence="5 11" id="KW-0472">Membrane</keyword>
<comment type="subcellular location">
    <subcellularLocation>
        <location evidence="1">Membrane</location>
        <topology evidence="1">Multi-pass membrane protein</topology>
    </subcellularLocation>
</comment>
<dbReference type="PANTHER" id="PTHR22883">
    <property type="entry name" value="ZINC FINGER DHHC DOMAIN CONTAINING PROTEIN"/>
    <property type="match status" value="1"/>
</dbReference>
<dbReference type="GO" id="GO:0005794">
    <property type="term" value="C:Golgi apparatus"/>
    <property type="evidence" value="ECO:0007669"/>
    <property type="project" value="TreeGrafter"/>
</dbReference>
<keyword evidence="2 11" id="KW-0808">Transferase</keyword>
<dbReference type="Pfam" id="PF01529">
    <property type="entry name" value="DHHC"/>
    <property type="match status" value="1"/>
</dbReference>
<comment type="caution">
    <text evidence="14">The sequence shown here is derived from an EMBL/GenBank/DDBJ whole genome shotgun (WGS) entry which is preliminary data.</text>
</comment>
<evidence type="ECO:0000256" key="11">
    <source>
        <dbReference type="RuleBase" id="RU079119"/>
    </source>
</evidence>
<dbReference type="PANTHER" id="PTHR22883:SF23">
    <property type="entry name" value="PALMITOYLTRANSFERASE ZDHHC6"/>
    <property type="match status" value="1"/>
</dbReference>
<dbReference type="Proteomes" id="UP001049176">
    <property type="component" value="Chromosome 9"/>
</dbReference>
<feature type="transmembrane region" description="Helical" evidence="11">
    <location>
        <begin position="356"/>
        <end position="375"/>
    </location>
</feature>
<reference evidence="14" key="1">
    <citation type="journal article" date="2021" name="Genome Biol. Evol.">
        <title>The assembled and annotated genome of the fairy-ring fungus Marasmius oreades.</title>
        <authorList>
            <person name="Hiltunen M."/>
            <person name="Ament-Velasquez S.L."/>
            <person name="Johannesson H."/>
        </authorList>
    </citation>
    <scope>NUCLEOTIDE SEQUENCE</scope>
    <source>
        <strain evidence="14">03SP1</strain>
    </source>
</reference>
<dbReference type="AlphaFoldDB" id="A0A9P7UMK1"/>
<dbReference type="OrthoDB" id="1436450at2759"/>
<dbReference type="GeneID" id="66082798"/>
<feature type="transmembrane region" description="Helical" evidence="11">
    <location>
        <begin position="70"/>
        <end position="94"/>
    </location>
</feature>
<feature type="region of interest" description="Disordered" evidence="12">
    <location>
        <begin position="215"/>
        <end position="242"/>
    </location>
</feature>
<evidence type="ECO:0000256" key="3">
    <source>
        <dbReference type="ARBA" id="ARBA00022692"/>
    </source>
</evidence>
<dbReference type="InterPro" id="IPR039859">
    <property type="entry name" value="PFA4/ZDH16/20/ERF2-like"/>
</dbReference>